<dbReference type="PANTHER" id="PTHR14949:SF51">
    <property type="entry name" value="VON WILLEBRAND FACTOR D AND EGF DOMAIN-CONTAINING PROTEIN"/>
    <property type="match status" value="1"/>
</dbReference>
<dbReference type="PROSITE" id="PS01186">
    <property type="entry name" value="EGF_2"/>
    <property type="match status" value="5"/>
</dbReference>
<feature type="disulfide bond" evidence="3">
    <location>
        <begin position="991"/>
        <end position="1000"/>
    </location>
</feature>
<feature type="domain" description="EGF-like" evidence="4">
    <location>
        <begin position="1335"/>
        <end position="1367"/>
    </location>
</feature>
<feature type="domain" description="EGF-like" evidence="4">
    <location>
        <begin position="1239"/>
        <end position="1271"/>
    </location>
</feature>
<keyword evidence="2 3" id="KW-1015">Disulfide bond</keyword>
<reference evidence="7" key="1">
    <citation type="submission" date="2025-08" db="UniProtKB">
        <authorList>
            <consortium name="RefSeq"/>
        </authorList>
    </citation>
    <scope>IDENTIFICATION</scope>
    <source>
        <tissue evidence="7">Testes</tissue>
    </source>
</reference>
<feature type="disulfide bond" evidence="3">
    <location>
        <begin position="1357"/>
        <end position="1366"/>
    </location>
</feature>
<dbReference type="Pfam" id="PF26129">
    <property type="entry name" value="Vwde"/>
    <property type="match status" value="1"/>
</dbReference>
<dbReference type="SUPFAM" id="SSF57196">
    <property type="entry name" value="EGF/Laminin"/>
    <property type="match status" value="2"/>
</dbReference>
<sequence length="1370" mass="151839">INHCSTQAPIWMNVGSGSMPSVGETRKATACAAFTRNAQTESPSNCCILRIETKIKNCGNYYVYFLSPPQSCFMAYCTQEPREACGDGEYSKDGYQPCRPAHPYLISDPHIRPIVAENRVYLQCTILPPVTNVTLDVGFTVRWLKLGDHGDRTELLAADIEKMFSRLEVKDNLLMGELVICEIKAYYFETINLKSDKRESSPFFAGINIVPNSLTLAENGTFHMVTMETTIPIVCNDPLLNQCSITVNIQTRDEDGLNLRDDIVLSRCSIHFVPQLCKELHCGIETILVTAVTDFAEDGDRRITIVTESIESSNAIWHGYDPADIQVMVKDIPTSMCYSFTDPHFITLDGRKYDYYKTGTFILYKSTIRDFEVQNTLWPCGGTSHPVSCNCGFVVRENNDIISVDMCKGNFLETKPEVKVLGRFPLSDGVKIKETKHGGKLTIEFPSGAFVRADVGEWGISITIQAPSVDFNHTIGLCGLFDGNPNNDFHDRNMNILNIPLKKGQANEFVEQWRIQDGGFKKLLPLPKLYRPTVHLCCCSQMSPPNNQLNNTLPTTINMFNQIDYEWKCDNFNNVRRPEVIYSFDITSLYANSVFSHRKRRRVDSEMMFKTYRNKNKLSTTSDDDSINHGNYGDIHENIYQVLGDIEVNLVPLDRKWPTPTGITEQQARTICENKLFNTSIAKMCRHILKDKIHDAVDMCVADLQLTDDLIWLDQSEALIENQCEAALRLNASIWQHNAPAYTEHIAEVFNCPNNCHGNGECTPTGCVCNRGYNSHDCRNRKSQAPKIVSLENNGLCDIRIQNCTRIRVTGRRFKNIDDFRCIITPDTSEQYQSILNESIQDAIYVNKRTVLCDLSSLSQKQQTRALVKMVIKVAFKGFEPSNAAILTLFDSLCFDCDWTGKCKRKIFATDPDGTSVLFQLVDEKSGLTLSKSGLLTWKSQSPGAINVSVKVTDDCSMSIYYSLQILAYPCDCKNGGFCVSADSTQYACACPLEFMGDLCEINALTCASSPCSHGNCINEIDGYSCICAPGYTGTDCEIPDGMSCDPNPCFKGVTCLIHEGIISCDVCPAGMVGDGFTCSEMCNRPCPLNSYCAAPNMCKCTPGYVGFGCHIAMCRPDCQNGGRCIKPNVCSCMIGYTGNYCQLPICSPPCQNDGKCVARNVCSCNYGYIGPRCGTMTCNKHCENGGVCSSPDVCHCQPGWTGPTCALAVCLPHCKNGGMCVRPNQCLCYNGFYGHSCEMGICFPSCKNGGTCTRLNMCTCPVGYYGRRCEKVRCEPRCQNGGKCVKPNQCSCPSGYRGGKCHRAICVSGCGQNGMCVQPNVCACQQGFTGLNCQTPTCQHRCMYGGRCIKPNTCSCRHGYSGPTCGRRP</sequence>
<feature type="disulfide bond" evidence="3">
    <location>
        <begin position="1028"/>
        <end position="1037"/>
    </location>
</feature>
<dbReference type="PROSITE" id="PS00010">
    <property type="entry name" value="ASX_HYDROXYL"/>
    <property type="match status" value="1"/>
</dbReference>
<evidence type="ECO:0000259" key="5">
    <source>
        <dbReference type="PROSITE" id="PS51233"/>
    </source>
</evidence>
<dbReference type="GeneID" id="102807784"/>
<dbReference type="RefSeq" id="XP_006811990.1">
    <property type="nucleotide sequence ID" value="XM_006811927.1"/>
</dbReference>
<evidence type="ECO:0000259" key="4">
    <source>
        <dbReference type="PROSITE" id="PS50026"/>
    </source>
</evidence>
<dbReference type="PROSITE" id="PS51233">
    <property type="entry name" value="VWFD"/>
    <property type="match status" value="1"/>
</dbReference>
<dbReference type="SMART" id="SM00216">
    <property type="entry name" value="VWD"/>
    <property type="match status" value="1"/>
</dbReference>
<feature type="disulfide bond" evidence="3">
    <location>
        <begin position="1179"/>
        <end position="1189"/>
    </location>
</feature>
<dbReference type="InterPro" id="IPR058727">
    <property type="entry name" value="Helical_Vwde"/>
</dbReference>
<accession>A0ABM0LW49</accession>
<feature type="disulfide bond" evidence="3">
    <location>
        <begin position="1293"/>
        <end position="1302"/>
    </location>
</feature>
<dbReference type="Gene3D" id="2.60.120.260">
    <property type="entry name" value="Galactose-binding domain-like"/>
    <property type="match status" value="1"/>
</dbReference>
<keyword evidence="1" id="KW-0732">Signal</keyword>
<feature type="disulfide bond" evidence="3">
    <location>
        <begin position="1275"/>
        <end position="1285"/>
    </location>
</feature>
<feature type="domain" description="EGF-like" evidence="4">
    <location>
        <begin position="1143"/>
        <end position="1175"/>
    </location>
</feature>
<dbReference type="Pfam" id="PF00094">
    <property type="entry name" value="VWD"/>
    <property type="match status" value="1"/>
</dbReference>
<dbReference type="Pfam" id="PF25776">
    <property type="entry name" value="Ig_VWDE"/>
    <property type="match status" value="1"/>
</dbReference>
<name>A0ABM0LW49_SACKO</name>
<feature type="disulfide bond" evidence="3">
    <location>
        <begin position="1197"/>
        <end position="1206"/>
    </location>
</feature>
<dbReference type="Pfam" id="PF25024">
    <property type="entry name" value="EGF_TEN"/>
    <property type="match status" value="1"/>
</dbReference>
<dbReference type="SMART" id="SM00181">
    <property type="entry name" value="EGF"/>
    <property type="match status" value="12"/>
</dbReference>
<dbReference type="SMART" id="SM00179">
    <property type="entry name" value="EGF_CA"/>
    <property type="match status" value="2"/>
</dbReference>
<dbReference type="PANTHER" id="PTHR14949">
    <property type="entry name" value="EGF-LIKE-DOMAIN, MULTIPLE 7, 8"/>
    <property type="match status" value="1"/>
</dbReference>
<evidence type="ECO:0000313" key="7">
    <source>
        <dbReference type="RefSeq" id="XP_006811990.1"/>
    </source>
</evidence>
<dbReference type="Gene3D" id="2.10.25.10">
    <property type="entry name" value="Laminin"/>
    <property type="match status" value="9"/>
</dbReference>
<organism evidence="6 7">
    <name type="scientific">Saccoglossus kowalevskii</name>
    <name type="common">Acorn worm</name>
    <dbReference type="NCBI Taxonomy" id="10224"/>
    <lineage>
        <taxon>Eukaryota</taxon>
        <taxon>Metazoa</taxon>
        <taxon>Hemichordata</taxon>
        <taxon>Enteropneusta</taxon>
        <taxon>Harrimaniidae</taxon>
        <taxon>Saccoglossus</taxon>
    </lineage>
</organism>
<feature type="domain" description="EGF-like" evidence="4">
    <location>
        <begin position="1176"/>
        <end position="1207"/>
    </location>
</feature>
<feature type="domain" description="EGF-like" evidence="4">
    <location>
        <begin position="1003"/>
        <end position="1038"/>
    </location>
</feature>
<dbReference type="PROSITE" id="PS00022">
    <property type="entry name" value="EGF_1"/>
    <property type="match status" value="5"/>
</dbReference>
<feature type="domain" description="EGF-like" evidence="4">
    <location>
        <begin position="1272"/>
        <end position="1303"/>
    </location>
</feature>
<dbReference type="Pfam" id="PF00008">
    <property type="entry name" value="EGF"/>
    <property type="match status" value="1"/>
</dbReference>
<evidence type="ECO:0000256" key="2">
    <source>
        <dbReference type="ARBA" id="ARBA00023157"/>
    </source>
</evidence>
<feature type="disulfide bond" evidence="3">
    <location>
        <begin position="1007"/>
        <end position="1017"/>
    </location>
</feature>
<evidence type="ECO:0000256" key="3">
    <source>
        <dbReference type="PROSITE-ProRule" id="PRU00076"/>
    </source>
</evidence>
<feature type="domain" description="EGF-like" evidence="4">
    <location>
        <begin position="967"/>
        <end position="1001"/>
    </location>
</feature>
<dbReference type="PROSITE" id="PS50026">
    <property type="entry name" value="EGF_3"/>
    <property type="match status" value="7"/>
</dbReference>
<feature type="disulfide bond" evidence="3">
    <location>
        <begin position="1243"/>
        <end position="1253"/>
    </location>
</feature>
<feature type="disulfide bond" evidence="3">
    <location>
        <begin position="1339"/>
        <end position="1349"/>
    </location>
</feature>
<dbReference type="InterPro" id="IPR000742">
    <property type="entry name" value="EGF"/>
</dbReference>
<dbReference type="InterPro" id="IPR001846">
    <property type="entry name" value="VWF_type-D"/>
</dbReference>
<dbReference type="InterPro" id="IPR000152">
    <property type="entry name" value="EGF-type_Asp/Asn_hydroxyl_site"/>
</dbReference>
<gene>
    <name evidence="7" type="primary">LOC102807784</name>
</gene>
<feature type="disulfide bond" evidence="3">
    <location>
        <begin position="1165"/>
        <end position="1174"/>
    </location>
</feature>
<keyword evidence="6" id="KW-1185">Reference proteome</keyword>
<dbReference type="InterPro" id="IPR001881">
    <property type="entry name" value="EGF-like_Ca-bd_dom"/>
</dbReference>
<keyword evidence="3" id="KW-0245">EGF-like domain</keyword>
<dbReference type="Proteomes" id="UP000694865">
    <property type="component" value="Unplaced"/>
</dbReference>
<dbReference type="InterPro" id="IPR050969">
    <property type="entry name" value="Dev_Signal_Modulators"/>
</dbReference>
<dbReference type="InterPro" id="IPR057885">
    <property type="entry name" value="Ig_VWDE"/>
</dbReference>
<feature type="domain" description="VWFD" evidence="5">
    <location>
        <begin position="335"/>
        <end position="521"/>
    </location>
</feature>
<protein>
    <submittedName>
        <fullName evidence="7">von Willebrand factor D and EGF domain-containing protein-like</fullName>
    </submittedName>
</protein>
<feature type="non-terminal residue" evidence="7">
    <location>
        <position position="1370"/>
    </location>
</feature>
<feature type="non-terminal residue" evidence="7">
    <location>
        <position position="1"/>
    </location>
</feature>
<proteinExistence type="predicted"/>
<feature type="disulfide bond" evidence="3">
    <location>
        <begin position="1261"/>
        <end position="1270"/>
    </location>
</feature>
<comment type="caution">
    <text evidence="3">Lacks conserved residue(s) required for the propagation of feature annotation.</text>
</comment>
<evidence type="ECO:0000256" key="1">
    <source>
        <dbReference type="ARBA" id="ARBA00022729"/>
    </source>
</evidence>
<feature type="disulfide bond" evidence="3">
    <location>
        <begin position="1147"/>
        <end position="1157"/>
    </location>
</feature>
<evidence type="ECO:0000313" key="6">
    <source>
        <dbReference type="Proteomes" id="UP000694865"/>
    </source>
</evidence>
<dbReference type="CDD" id="cd00054">
    <property type="entry name" value="EGF_CA"/>
    <property type="match status" value="1"/>
</dbReference>